<keyword evidence="2" id="KW-1185">Reference proteome</keyword>
<sequence>MRIGRGAAAFVVVVATSVEIHSWALAKATVMAALPTRLCTPPSSAGYRAVLCAGGGPHGYVDRDLPL</sequence>
<evidence type="ECO:0000313" key="1">
    <source>
        <dbReference type="EMBL" id="ORJ57840.1"/>
    </source>
</evidence>
<evidence type="ECO:0000313" key="2">
    <source>
        <dbReference type="Proteomes" id="UP000193040"/>
    </source>
</evidence>
<name>A0A1X0XY29_MYCSI</name>
<reference evidence="1 2" key="1">
    <citation type="submission" date="2017-03" db="EMBL/GenBank/DDBJ databases">
        <title>Genomic insights into Mycobacterium simiae human colonization.</title>
        <authorList>
            <person name="Steffani J.L."/>
            <person name="Brunck M.E."/>
            <person name="Cruz E."/>
            <person name="Montiel R."/>
            <person name="Barona F."/>
        </authorList>
    </citation>
    <scope>NUCLEOTIDE SEQUENCE [LARGE SCALE GENOMIC DNA]</scope>
    <source>
        <strain evidence="1 2">MsiGto</strain>
    </source>
</reference>
<gene>
    <name evidence="1" type="ORF">B5M45_19755</name>
</gene>
<accession>A0A1X0XY29</accession>
<protein>
    <submittedName>
        <fullName evidence="1">Uncharacterized protein</fullName>
    </submittedName>
</protein>
<dbReference type="EMBL" id="MZZM01000025">
    <property type="protein sequence ID" value="ORJ57840.1"/>
    <property type="molecule type" value="Genomic_DNA"/>
</dbReference>
<proteinExistence type="predicted"/>
<dbReference type="AlphaFoldDB" id="A0A1X0XY29"/>
<comment type="caution">
    <text evidence="1">The sequence shown here is derived from an EMBL/GenBank/DDBJ whole genome shotgun (WGS) entry which is preliminary data.</text>
</comment>
<dbReference type="Proteomes" id="UP000193040">
    <property type="component" value="Unassembled WGS sequence"/>
</dbReference>
<organism evidence="1 2">
    <name type="scientific">Mycobacterium simiae</name>
    <name type="common">Mycobacterium habana</name>
    <dbReference type="NCBI Taxonomy" id="1784"/>
    <lineage>
        <taxon>Bacteria</taxon>
        <taxon>Bacillati</taxon>
        <taxon>Actinomycetota</taxon>
        <taxon>Actinomycetes</taxon>
        <taxon>Mycobacteriales</taxon>
        <taxon>Mycobacteriaceae</taxon>
        <taxon>Mycobacterium</taxon>
        <taxon>Mycobacterium simiae complex</taxon>
    </lineage>
</organism>